<name>A0A2S6AIW5_9NOCA</name>
<feature type="domain" description="DUF2399" evidence="1">
    <location>
        <begin position="254"/>
        <end position="401"/>
    </location>
</feature>
<dbReference type="OrthoDB" id="8188786at2"/>
<proteinExistence type="predicted"/>
<dbReference type="InterPro" id="IPR024465">
    <property type="entry name" value="DUF2399"/>
</dbReference>
<evidence type="ECO:0000313" key="4">
    <source>
        <dbReference type="Proteomes" id="UP000239874"/>
    </source>
</evidence>
<dbReference type="Proteomes" id="UP000239874">
    <property type="component" value="Unassembled WGS sequence"/>
</dbReference>
<protein>
    <submittedName>
        <fullName evidence="3">TIGR02679 family protein</fullName>
    </submittedName>
</protein>
<organism evidence="3 4">
    <name type="scientific">Nocardia nova</name>
    <dbReference type="NCBI Taxonomy" id="37330"/>
    <lineage>
        <taxon>Bacteria</taxon>
        <taxon>Bacillati</taxon>
        <taxon>Actinomycetota</taxon>
        <taxon>Actinomycetes</taxon>
        <taxon>Mycobacteriales</taxon>
        <taxon>Nocardiaceae</taxon>
        <taxon>Nocardia</taxon>
    </lineage>
</organism>
<dbReference type="RefSeq" id="WP_104374986.1">
    <property type="nucleotide sequence ID" value="NZ_PSZC01000024.1"/>
</dbReference>
<accession>A0A2S6AIW5</accession>
<dbReference type="Pfam" id="PF11796">
    <property type="entry name" value="DUF3323"/>
    <property type="match status" value="1"/>
</dbReference>
<dbReference type="Pfam" id="PF09664">
    <property type="entry name" value="DUF2399"/>
    <property type="match status" value="1"/>
</dbReference>
<dbReference type="EMBL" id="PSZC01000024">
    <property type="protein sequence ID" value="PPJ35163.1"/>
    <property type="molecule type" value="Genomic_DNA"/>
</dbReference>
<feature type="domain" description="Conserved hypothetical protein CHP02679 N terminus" evidence="2">
    <location>
        <begin position="31"/>
        <end position="231"/>
    </location>
</feature>
<dbReference type="AlphaFoldDB" id="A0A2S6AIW5"/>
<evidence type="ECO:0000313" key="3">
    <source>
        <dbReference type="EMBL" id="PPJ35163.1"/>
    </source>
</evidence>
<comment type="caution">
    <text evidence="3">The sequence shown here is derived from an EMBL/GenBank/DDBJ whole genome shotgun (WGS) entry which is preliminary data.</text>
</comment>
<sequence length="403" mass="42620">MTGGTVVGLSADLMIVWRALHRRFESGTTVTSVRFGPMNVAERDALADLLGMAMLPPEVCSIRVDQLDSALAEAVGMTARQVVQQLVGPIENRSAARAEQAGRRRELWDWLDVHPVVRAQPALGEWARAMRRAGMVGGSVDTTRDLLADALTVLQAIPAPGTPLPVFAEQTVRNPHALDNGTRLQAIVFRALAVIHDCDVPGDAVGVRGFWEMAGVADDELSSTVLAAGLRVAESGSVLEAVLGICVAAGSAASLTLQQVRRAQQLTVVPEVVRVVENPSVLASALRRFGPSCPPIVCTAGWPSSAGIRLLDLLAAAGARLEYHGDFDGEGLRIAAHVIARTGAHPWRMGAADYLALVGPGGPPVGRVSEAPWDSELASHMRRTGVAVPEERVVESLLDDLAL</sequence>
<dbReference type="NCBIfam" id="TIGR02679">
    <property type="entry name" value="TIGR02679 family protein"/>
    <property type="match status" value="1"/>
</dbReference>
<reference evidence="3 4" key="1">
    <citation type="submission" date="2018-02" db="EMBL/GenBank/DDBJ databases">
        <title>8 Nocardia nova and 1 Nocardia cyriacigeorgica strain used for evolution to TMP-SMX.</title>
        <authorList>
            <person name="Mehta H."/>
            <person name="Weng J."/>
            <person name="Shamoo Y."/>
        </authorList>
    </citation>
    <scope>NUCLEOTIDE SEQUENCE [LARGE SCALE GENOMIC DNA]</scope>
    <source>
        <strain evidence="3 4">MDA3139</strain>
    </source>
</reference>
<gene>
    <name evidence="3" type="ORF">C5E45_27330</name>
</gene>
<dbReference type="InterPro" id="IPR013495">
    <property type="entry name" value="CHP02679"/>
</dbReference>
<dbReference type="InterPro" id="IPR024466">
    <property type="entry name" value="CHP02679_N"/>
</dbReference>
<evidence type="ECO:0000259" key="1">
    <source>
        <dbReference type="Pfam" id="PF09664"/>
    </source>
</evidence>
<evidence type="ECO:0000259" key="2">
    <source>
        <dbReference type="Pfam" id="PF11796"/>
    </source>
</evidence>